<gene>
    <name evidence="1" type="ORF">M436DRAFT_60091</name>
</gene>
<name>A0A074WY81_9PEZI</name>
<dbReference type="HOGENOM" id="CLU_1402166_0_0_1"/>
<sequence>MSARAKLGVGLPMLRVARPLFHQGLLMIFEIVELEHTTTNTQTSQNKFGHHTRLLRPVGNQPRPRMLATARETRSKRHVIVEQRCVPVNTGLSMSVVFGDYLAGGGLQRAERVVASEKVVLSGKCSHAVLQSTEGTQPKDDDANAVHYTPSNRGLIRFNESACNPCFVDRPVNHISMCPVVKPHLEAPSQGPTG</sequence>
<organism evidence="1 2">
    <name type="scientific">Aureobasidium namibiae CBS 147.97</name>
    <dbReference type="NCBI Taxonomy" id="1043004"/>
    <lineage>
        <taxon>Eukaryota</taxon>
        <taxon>Fungi</taxon>
        <taxon>Dikarya</taxon>
        <taxon>Ascomycota</taxon>
        <taxon>Pezizomycotina</taxon>
        <taxon>Dothideomycetes</taxon>
        <taxon>Dothideomycetidae</taxon>
        <taxon>Dothideales</taxon>
        <taxon>Saccotheciaceae</taxon>
        <taxon>Aureobasidium</taxon>
    </lineage>
</organism>
<protein>
    <submittedName>
        <fullName evidence="1">Uncharacterized protein</fullName>
    </submittedName>
</protein>
<dbReference type="GeneID" id="25412930"/>
<accession>A0A074WY81</accession>
<dbReference type="EMBL" id="KL584702">
    <property type="protein sequence ID" value="KEQ78165.1"/>
    <property type="molecule type" value="Genomic_DNA"/>
</dbReference>
<dbReference type="Proteomes" id="UP000027730">
    <property type="component" value="Unassembled WGS sequence"/>
</dbReference>
<keyword evidence="2" id="KW-1185">Reference proteome</keyword>
<evidence type="ECO:0000313" key="2">
    <source>
        <dbReference type="Proteomes" id="UP000027730"/>
    </source>
</evidence>
<dbReference type="AlphaFoldDB" id="A0A074WY81"/>
<evidence type="ECO:0000313" key="1">
    <source>
        <dbReference type="EMBL" id="KEQ78165.1"/>
    </source>
</evidence>
<reference evidence="1 2" key="1">
    <citation type="journal article" date="2014" name="BMC Genomics">
        <title>Genome sequencing of four Aureobasidium pullulans varieties: biotechnological potential, stress tolerance, and description of new species.</title>
        <authorList>
            <person name="Gostin Ar C."/>
            <person name="Ohm R.A."/>
            <person name="Kogej T."/>
            <person name="Sonjak S."/>
            <person name="Turk M."/>
            <person name="Zajc J."/>
            <person name="Zalar P."/>
            <person name="Grube M."/>
            <person name="Sun H."/>
            <person name="Han J."/>
            <person name="Sharma A."/>
            <person name="Chiniquy J."/>
            <person name="Ngan C.Y."/>
            <person name="Lipzen A."/>
            <person name="Barry K."/>
            <person name="Grigoriev I.V."/>
            <person name="Gunde-Cimerman N."/>
        </authorList>
    </citation>
    <scope>NUCLEOTIDE SEQUENCE [LARGE SCALE GENOMIC DNA]</scope>
    <source>
        <strain evidence="1 2">CBS 147.97</strain>
    </source>
</reference>
<dbReference type="RefSeq" id="XP_013432153.1">
    <property type="nucleotide sequence ID" value="XM_013576699.1"/>
</dbReference>
<proteinExistence type="predicted"/>